<organism evidence="3 4">
    <name type="scientific">Pseudodesulfovibrio senegalensis</name>
    <dbReference type="NCBI Taxonomy" id="1721087"/>
    <lineage>
        <taxon>Bacteria</taxon>
        <taxon>Pseudomonadati</taxon>
        <taxon>Thermodesulfobacteriota</taxon>
        <taxon>Desulfovibrionia</taxon>
        <taxon>Desulfovibrionales</taxon>
        <taxon>Desulfovibrionaceae</taxon>
    </lineage>
</organism>
<evidence type="ECO:0000313" key="4">
    <source>
        <dbReference type="Proteomes" id="UP000438699"/>
    </source>
</evidence>
<dbReference type="InterPro" id="IPR055259">
    <property type="entry name" value="YkvP/CgeB_Glyco_trans-like"/>
</dbReference>
<comment type="caution">
    <text evidence="3">The sequence shown here is derived from an EMBL/GenBank/DDBJ whole genome shotgun (WGS) entry which is preliminary data.</text>
</comment>
<keyword evidence="4" id="KW-1185">Reference proteome</keyword>
<protein>
    <submittedName>
        <fullName evidence="3">Glycosyltransferase</fullName>
    </submittedName>
</protein>
<dbReference type="EMBL" id="WAIE01000009">
    <property type="protein sequence ID" value="KAB1439000.1"/>
    <property type="molecule type" value="Genomic_DNA"/>
</dbReference>
<name>A0A6N6N0M1_9BACT</name>
<evidence type="ECO:0000313" key="3">
    <source>
        <dbReference type="EMBL" id="KAB1439000.1"/>
    </source>
</evidence>
<dbReference type="Pfam" id="PF12996">
    <property type="entry name" value="DUF3880"/>
    <property type="match status" value="1"/>
</dbReference>
<dbReference type="InterPro" id="IPR024542">
    <property type="entry name" value="YkvP_N"/>
</dbReference>
<proteinExistence type="predicted"/>
<dbReference type="AlphaFoldDB" id="A0A6N6N0M1"/>
<dbReference type="Proteomes" id="UP000438699">
    <property type="component" value="Unassembled WGS sequence"/>
</dbReference>
<feature type="domain" description="Spore protein YkvP N-terminal" evidence="1">
    <location>
        <begin position="101"/>
        <end position="177"/>
    </location>
</feature>
<feature type="domain" description="Spore protein YkvP/CgeB glycosyl transferase-like" evidence="2">
    <location>
        <begin position="266"/>
        <end position="396"/>
    </location>
</feature>
<dbReference type="RefSeq" id="WP_151151970.1">
    <property type="nucleotide sequence ID" value="NZ_WAIE01000009.1"/>
</dbReference>
<keyword evidence="3" id="KW-0808">Transferase</keyword>
<dbReference type="InterPro" id="IPR024078">
    <property type="entry name" value="LmbE-like_dom_sf"/>
</dbReference>
<accession>A0A6N6N0M1</accession>
<evidence type="ECO:0000259" key="2">
    <source>
        <dbReference type="Pfam" id="PF13524"/>
    </source>
</evidence>
<dbReference type="SUPFAM" id="SSF102588">
    <property type="entry name" value="LmbE-like"/>
    <property type="match status" value="1"/>
</dbReference>
<reference evidence="3 4" key="1">
    <citation type="journal article" date="2017" name="Int. J. Syst. Evol. Microbiol.">
        <title>Desulfovibrio senegalensis sp. nov., a mesophilic sulfate reducer isolated from marine sediment.</title>
        <authorList>
            <person name="Thioye A."/>
            <person name="Gam Z.B.A."/>
            <person name="Mbengue M."/>
            <person name="Cayol J.L."/>
            <person name="Joseph-Bartoli M."/>
            <person name="Toure-Kane C."/>
            <person name="Labat M."/>
        </authorList>
    </citation>
    <scope>NUCLEOTIDE SEQUENCE [LARGE SCALE GENOMIC DNA]</scope>
    <source>
        <strain evidence="3 4">DSM 101509</strain>
    </source>
</reference>
<evidence type="ECO:0000259" key="1">
    <source>
        <dbReference type="Pfam" id="PF12996"/>
    </source>
</evidence>
<dbReference type="Pfam" id="PF13524">
    <property type="entry name" value="Glyco_trans_1_2"/>
    <property type="match status" value="1"/>
</dbReference>
<dbReference type="GO" id="GO:0016740">
    <property type="term" value="F:transferase activity"/>
    <property type="evidence" value="ECO:0007669"/>
    <property type="project" value="UniProtKB-KW"/>
</dbReference>
<gene>
    <name evidence="3" type="ORF">F8A88_14875</name>
</gene>
<sequence>MKQTDSPRIPELSGTKPRVLLLTSQYFIMGEIEAALKRLGVEHRLLDLAAREMDLNEFVRLMTETLSDFKPDFVLTVNHLGVDREGVLMSILDQMNVPLASWFVDNPHLILDLYSNVNTGRSVLFTWDADTVESLKADGYESVFHLPLGADPHRFTPEGKDVPQEWRAAISFVGNSMKTKTEMRFAAARPTFAMMESGFEMAEGFMEAPERTVREYLQREWPDIVTEMSRQPRERALAFETYLTWLATCLYRRDCLLRIMPFEPLIVGDDGWNDILGRIEGWRYHAELNYYDDLPDFYLASDINFNCTSKQMKGACNQRVFDVPCCGAFLLTDHRDQIETLFEPGREMAVYNTMDEIPDMVERFMAEPDERKRIAEAGRRRVLAEHTYDHRIVSLLTTMRDTTL</sequence>
<dbReference type="OrthoDB" id="9179708at2"/>